<dbReference type="SUPFAM" id="SSF46785">
    <property type="entry name" value="Winged helix' DNA-binding domain"/>
    <property type="match status" value="1"/>
</dbReference>
<accession>Q21BY2</accession>
<dbReference type="PANTHER" id="PTHR43252:SF7">
    <property type="entry name" value="TRANSCRIPTIONAL REGULATOR YQJI"/>
    <property type="match status" value="1"/>
</dbReference>
<dbReference type="RefSeq" id="WP_011471012.1">
    <property type="nucleotide sequence ID" value="NC_007925.1"/>
</dbReference>
<dbReference type="eggNOG" id="COG1695">
    <property type="taxonomic scope" value="Bacteria"/>
</dbReference>
<dbReference type="AlphaFoldDB" id="Q21BY2"/>
<dbReference type="Gene3D" id="1.10.10.10">
    <property type="entry name" value="Winged helix-like DNA-binding domain superfamily/Winged helix DNA-binding domain"/>
    <property type="match status" value="1"/>
</dbReference>
<dbReference type="Pfam" id="PF03551">
    <property type="entry name" value="PadR"/>
    <property type="match status" value="1"/>
</dbReference>
<feature type="compositionally biased region" description="Basic and acidic residues" evidence="1">
    <location>
        <begin position="15"/>
        <end position="32"/>
    </location>
</feature>
<evidence type="ECO:0000256" key="1">
    <source>
        <dbReference type="SAM" id="MobiDB-lite"/>
    </source>
</evidence>
<dbReference type="KEGG" id="rpc:RPC_0529"/>
<sequence length="215" mass="23367">MFGFHHDRHAQGRPGRGEGSHHHHAGHGEGFPHHHAGPRGGGRFGRGPDAEDFQGDDRGHGGGRRRRFDGAELRLVLLKLIADKPRHGYDLIRAVEELTGGAYAPSPGIVYPTLTLLSDMGLIAEQSAEGARKQFAVTPEGTAHLAEQATEVAAMLARLEALGAMRERVDAVPVRRAMHNLRSVLQHRLGEGLDKERLQAAVALIDEAAQKIERL</sequence>
<evidence type="ECO:0000259" key="2">
    <source>
        <dbReference type="Pfam" id="PF03551"/>
    </source>
</evidence>
<dbReference type="OrthoDB" id="9814826at2"/>
<dbReference type="HOGENOM" id="CLU_063440_1_0_5"/>
<dbReference type="EMBL" id="CP000301">
    <property type="protein sequence ID" value="ABD86104.1"/>
    <property type="molecule type" value="Genomic_DNA"/>
</dbReference>
<organism evidence="3">
    <name type="scientific">Rhodopseudomonas palustris (strain BisB18)</name>
    <dbReference type="NCBI Taxonomy" id="316056"/>
    <lineage>
        <taxon>Bacteria</taxon>
        <taxon>Pseudomonadati</taxon>
        <taxon>Pseudomonadota</taxon>
        <taxon>Alphaproteobacteria</taxon>
        <taxon>Hyphomicrobiales</taxon>
        <taxon>Nitrobacteraceae</taxon>
        <taxon>Rhodopseudomonas</taxon>
    </lineage>
</organism>
<dbReference type="InterPro" id="IPR005149">
    <property type="entry name" value="Tscrpt_reg_PadR_N"/>
</dbReference>
<feature type="domain" description="Transcription regulator PadR N-terminal" evidence="2">
    <location>
        <begin position="77"/>
        <end position="147"/>
    </location>
</feature>
<dbReference type="InterPro" id="IPR036388">
    <property type="entry name" value="WH-like_DNA-bd_sf"/>
</dbReference>
<dbReference type="InterPro" id="IPR036390">
    <property type="entry name" value="WH_DNA-bd_sf"/>
</dbReference>
<gene>
    <name evidence="3" type="ordered locus">RPC_0529</name>
</gene>
<dbReference type="STRING" id="316056.RPC_0529"/>
<reference evidence="3" key="1">
    <citation type="submission" date="2006-03" db="EMBL/GenBank/DDBJ databases">
        <title>Complete sequence of Rhodopseudomonas palustris BisB18.</title>
        <authorList>
            <consortium name="US DOE Joint Genome Institute"/>
            <person name="Copeland A."/>
            <person name="Lucas S."/>
            <person name="Lapidus A."/>
            <person name="Barry K."/>
            <person name="Detter J.C."/>
            <person name="Glavina del Rio T."/>
            <person name="Hammon N."/>
            <person name="Israni S."/>
            <person name="Dalin E."/>
            <person name="Tice H."/>
            <person name="Pitluck S."/>
            <person name="Chain P."/>
            <person name="Malfatti S."/>
            <person name="Shin M."/>
            <person name="Vergez L."/>
            <person name="Schmutz J."/>
            <person name="Larimer F."/>
            <person name="Land M."/>
            <person name="Hauser L."/>
            <person name="Pelletier D.A."/>
            <person name="Kyrpides N."/>
            <person name="Anderson I."/>
            <person name="Oda Y."/>
            <person name="Harwood C.S."/>
            <person name="Richardson P."/>
        </authorList>
    </citation>
    <scope>NUCLEOTIDE SEQUENCE [LARGE SCALE GENOMIC DNA]</scope>
    <source>
        <strain evidence="3">BisB18</strain>
    </source>
</reference>
<proteinExistence type="predicted"/>
<evidence type="ECO:0000313" key="3">
    <source>
        <dbReference type="EMBL" id="ABD86104.1"/>
    </source>
</evidence>
<feature type="region of interest" description="Disordered" evidence="1">
    <location>
        <begin position="1"/>
        <end position="66"/>
    </location>
</feature>
<protein>
    <submittedName>
        <fullName evidence="3">Transcriptional regulator, PadR family</fullName>
    </submittedName>
</protein>
<name>Q21BY2_RHOPB</name>
<dbReference type="PANTHER" id="PTHR43252">
    <property type="entry name" value="TRANSCRIPTIONAL REGULATOR YQJI"/>
    <property type="match status" value="1"/>
</dbReference>